<dbReference type="SUPFAM" id="SSF47336">
    <property type="entry name" value="ACP-like"/>
    <property type="match status" value="1"/>
</dbReference>
<dbReference type="RefSeq" id="WP_017462692.1">
    <property type="nucleotide sequence ID" value="NZ_CP014841.1"/>
</dbReference>
<dbReference type="Gene3D" id="1.10.1200.10">
    <property type="entry name" value="ACP-like"/>
    <property type="match status" value="1"/>
</dbReference>
<dbReference type="InterPro" id="IPR036736">
    <property type="entry name" value="ACP-like_sf"/>
</dbReference>
<keyword evidence="3" id="KW-1185">Reference proteome</keyword>
<sequence>MTIDDFIEKFAFAIEVEADTLTPDTRFKELPSWDSLNTLAVIAMADADYGVTVTGRDIEASSTVNDIWAIVSSKSTAAK</sequence>
<dbReference type="EMBL" id="CP014841">
    <property type="protein sequence ID" value="AND69564.1"/>
    <property type="molecule type" value="Genomic_DNA"/>
</dbReference>
<evidence type="ECO:0000313" key="2">
    <source>
        <dbReference type="EMBL" id="AND69564.1"/>
    </source>
</evidence>
<dbReference type="Pfam" id="PF00550">
    <property type="entry name" value="PP-binding"/>
    <property type="match status" value="1"/>
</dbReference>
<dbReference type="InterPro" id="IPR009081">
    <property type="entry name" value="PP-bd_ACP"/>
</dbReference>
<gene>
    <name evidence="2" type="ORF">ATSB10_21100</name>
</gene>
<dbReference type="PATRIC" id="fig|445710.3.peg.2108"/>
<dbReference type="KEGG" id="dtx:ATSB10_21100"/>
<name>A0A160N209_9GAMM</name>
<dbReference type="STRING" id="445710.ATSB10_21100"/>
<protein>
    <recommendedName>
        <fullName evidence="1">Carrier domain-containing protein</fullName>
    </recommendedName>
</protein>
<dbReference type="PROSITE" id="PS50075">
    <property type="entry name" value="CARRIER"/>
    <property type="match status" value="1"/>
</dbReference>
<dbReference type="Proteomes" id="UP000077255">
    <property type="component" value="Chromosome"/>
</dbReference>
<proteinExistence type="predicted"/>
<dbReference type="AlphaFoldDB" id="A0A160N209"/>
<feature type="domain" description="Carrier" evidence="1">
    <location>
        <begin position="1"/>
        <end position="75"/>
    </location>
</feature>
<reference evidence="2 3" key="1">
    <citation type="submission" date="2016-02" db="EMBL/GenBank/DDBJ databases">
        <title>Complete genome sequencing and analysis of ATSB10, Dyella thiooxydans isolated from rhizosphere soil of sunflower (Helianthus annuus L.).</title>
        <authorList>
            <person name="Lee Y."/>
            <person name="Hwangbo K."/>
            <person name="Chung H."/>
            <person name="Yoo J."/>
            <person name="Kim K.Y."/>
            <person name="Sa T.M."/>
            <person name="Um Y."/>
            <person name="Madhaiyan M."/>
        </authorList>
    </citation>
    <scope>NUCLEOTIDE SEQUENCE [LARGE SCALE GENOMIC DNA]</scope>
    <source>
        <strain evidence="2 3">ATSB10</strain>
    </source>
</reference>
<evidence type="ECO:0000259" key="1">
    <source>
        <dbReference type="PROSITE" id="PS50075"/>
    </source>
</evidence>
<evidence type="ECO:0000313" key="3">
    <source>
        <dbReference type="Proteomes" id="UP000077255"/>
    </source>
</evidence>
<accession>A0A160N209</accession>
<organism evidence="2 3">
    <name type="scientific">Dyella thiooxydans</name>
    <dbReference type="NCBI Taxonomy" id="445710"/>
    <lineage>
        <taxon>Bacteria</taxon>
        <taxon>Pseudomonadati</taxon>
        <taxon>Pseudomonadota</taxon>
        <taxon>Gammaproteobacteria</taxon>
        <taxon>Lysobacterales</taxon>
        <taxon>Rhodanobacteraceae</taxon>
        <taxon>Dyella</taxon>
    </lineage>
</organism>